<dbReference type="Proteomes" id="UP001153269">
    <property type="component" value="Unassembled WGS sequence"/>
</dbReference>
<feature type="compositionally biased region" description="Basic and acidic residues" evidence="1">
    <location>
        <begin position="182"/>
        <end position="196"/>
    </location>
</feature>
<gene>
    <name evidence="2" type="ORF">PLEPLA_LOCUS9052</name>
</gene>
<dbReference type="EMBL" id="CADEAL010000508">
    <property type="protein sequence ID" value="CAB1421170.1"/>
    <property type="molecule type" value="Genomic_DNA"/>
</dbReference>
<protein>
    <submittedName>
        <fullName evidence="2">Uncharacterized protein</fullName>
    </submittedName>
</protein>
<feature type="compositionally biased region" description="Basic and acidic residues" evidence="1">
    <location>
        <begin position="89"/>
        <end position="100"/>
    </location>
</feature>
<name>A0A9N7Y7F4_PLEPL</name>
<evidence type="ECO:0000256" key="1">
    <source>
        <dbReference type="SAM" id="MobiDB-lite"/>
    </source>
</evidence>
<comment type="caution">
    <text evidence="2">The sequence shown here is derived from an EMBL/GenBank/DDBJ whole genome shotgun (WGS) entry which is preliminary data.</text>
</comment>
<organism evidence="2 3">
    <name type="scientific">Pleuronectes platessa</name>
    <name type="common">European plaice</name>
    <dbReference type="NCBI Taxonomy" id="8262"/>
    <lineage>
        <taxon>Eukaryota</taxon>
        <taxon>Metazoa</taxon>
        <taxon>Chordata</taxon>
        <taxon>Craniata</taxon>
        <taxon>Vertebrata</taxon>
        <taxon>Euteleostomi</taxon>
        <taxon>Actinopterygii</taxon>
        <taxon>Neopterygii</taxon>
        <taxon>Teleostei</taxon>
        <taxon>Neoteleostei</taxon>
        <taxon>Acanthomorphata</taxon>
        <taxon>Carangaria</taxon>
        <taxon>Pleuronectiformes</taxon>
        <taxon>Pleuronectoidei</taxon>
        <taxon>Pleuronectidae</taxon>
        <taxon>Pleuronectes</taxon>
    </lineage>
</organism>
<evidence type="ECO:0000313" key="2">
    <source>
        <dbReference type="EMBL" id="CAB1421170.1"/>
    </source>
</evidence>
<evidence type="ECO:0000313" key="3">
    <source>
        <dbReference type="Proteomes" id="UP001153269"/>
    </source>
</evidence>
<feature type="compositionally biased region" description="Pro residues" evidence="1">
    <location>
        <begin position="13"/>
        <end position="26"/>
    </location>
</feature>
<feature type="compositionally biased region" description="Basic and acidic residues" evidence="1">
    <location>
        <begin position="123"/>
        <end position="137"/>
    </location>
</feature>
<feature type="region of interest" description="Disordered" evidence="1">
    <location>
        <begin position="166"/>
        <end position="196"/>
    </location>
</feature>
<reference evidence="2" key="1">
    <citation type="submission" date="2020-03" db="EMBL/GenBank/DDBJ databases">
        <authorList>
            <person name="Weist P."/>
        </authorList>
    </citation>
    <scope>NUCLEOTIDE SEQUENCE</scope>
</reference>
<feature type="region of interest" description="Disordered" evidence="1">
    <location>
        <begin position="1"/>
        <end position="154"/>
    </location>
</feature>
<feature type="compositionally biased region" description="Polar residues" evidence="1">
    <location>
        <begin position="30"/>
        <end position="48"/>
    </location>
</feature>
<keyword evidence="3" id="KW-1185">Reference proteome</keyword>
<accession>A0A9N7Y7F4</accession>
<dbReference type="AlphaFoldDB" id="A0A9N7Y7F4"/>
<proteinExistence type="predicted"/>
<sequence>MSPRHAPRRSPAPAAPLPPAPAPPPHAAEHQTSAATSSLTRSIRQTGTGPMWPLEPDLLQSEGRDNLSRLSTRLLPVSSLRLHKRQHPVKNEQPCHHWDEEQNQTENPQRSEFYSDIIPPEPRPQDSECRVRAKTDSPLKQCRRERKPFQTRQGPDYKLFTSCLSVSSSTAKSKLGNKKTARNADKDGGGGAGKEKVVKTVGGWVLSSSPTLP</sequence>